<evidence type="ECO:0000256" key="11">
    <source>
        <dbReference type="PIRSR" id="PIRSR602401-1"/>
    </source>
</evidence>
<keyword evidence="4" id="KW-0812">Transmembrane</keyword>
<dbReference type="EMBL" id="SZYD01000010">
    <property type="protein sequence ID" value="KAD4982921.1"/>
    <property type="molecule type" value="Genomic_DNA"/>
</dbReference>
<keyword evidence="7 12" id="KW-0560">Oxidoreductase</keyword>
<name>A0A5N6NNP5_9ASTR</name>
<comment type="caution">
    <text evidence="13">The sequence shown here is derived from an EMBL/GenBank/DDBJ whole genome shotgun (WGS) entry which is preliminary data.</text>
</comment>
<keyword evidence="10" id="KW-0472">Membrane</keyword>
<protein>
    <recommendedName>
        <fullName evidence="15">Cytochrome P450</fullName>
    </recommendedName>
</protein>
<keyword evidence="9 12" id="KW-0503">Monooxygenase</keyword>
<dbReference type="InterPro" id="IPR050665">
    <property type="entry name" value="Cytochrome_P450_Monooxygen"/>
</dbReference>
<dbReference type="PANTHER" id="PTHR24282:SF20">
    <property type="entry name" value="CYTOCHROME P450 CYP749A22-LIKE"/>
    <property type="match status" value="1"/>
</dbReference>
<organism evidence="13 14">
    <name type="scientific">Mikania micrantha</name>
    <name type="common">bitter vine</name>
    <dbReference type="NCBI Taxonomy" id="192012"/>
    <lineage>
        <taxon>Eukaryota</taxon>
        <taxon>Viridiplantae</taxon>
        <taxon>Streptophyta</taxon>
        <taxon>Embryophyta</taxon>
        <taxon>Tracheophyta</taxon>
        <taxon>Spermatophyta</taxon>
        <taxon>Magnoliopsida</taxon>
        <taxon>eudicotyledons</taxon>
        <taxon>Gunneridae</taxon>
        <taxon>Pentapetalae</taxon>
        <taxon>asterids</taxon>
        <taxon>campanulids</taxon>
        <taxon>Asterales</taxon>
        <taxon>Asteraceae</taxon>
        <taxon>Asteroideae</taxon>
        <taxon>Heliantheae alliance</taxon>
        <taxon>Eupatorieae</taxon>
        <taxon>Mikania</taxon>
    </lineage>
</organism>
<dbReference type="InterPro" id="IPR001128">
    <property type="entry name" value="Cyt_P450"/>
</dbReference>
<keyword evidence="5 11" id="KW-0479">Metal-binding</keyword>
<sequence length="484" mass="54968">MPILIQNAMRSQGIKGPSYRFLHGNNIEISNMRARSMGRPMDCFSHEIFPKIMPHVHSWVNLFGPIYLNWYGPQAQLVVTEAELVKEIMNNNNGAYPKIKLEGHAKKLLGDGLSSTQGEKWMKLRKLANGVFHGESLKASNMTPAMITSTETMLKRWKDYNGKEIEVFQEFKVLTSDVISKTAFGSSYLEGKKIFDMLTKLTLNVSRNSHKIRLPGISDLIKSDDDKESEKLEQGIKDCILEIIRKRGEERSIMNDYLGELLVASCDEDDRKRISVDDMVDECKTFYFAGHETTASLLGWTVFLLATHPEWQEKARQEVLEVFGISANPNQDSIGRLNMINMILNESLRLYPPVPALKRKVETKVRLGQMTLPPDLELYICPLAVHHDSKIWGPDVHRFMPDRFKGGIAKATNNTPAAFLPFGFGPRTCVGSNFALVEAKIALVMILQRYRFKLSPNYVHSPVQIFMVRPQHGVQIILDDLETE</sequence>
<accession>A0A5N6NNP5</accession>
<feature type="binding site" description="axial binding residue" evidence="11">
    <location>
        <position position="429"/>
    </location>
    <ligand>
        <name>heme</name>
        <dbReference type="ChEBI" id="CHEBI:30413"/>
    </ligand>
    <ligandPart>
        <name>Fe</name>
        <dbReference type="ChEBI" id="CHEBI:18248"/>
    </ligandPart>
</feature>
<dbReference type="PANTHER" id="PTHR24282">
    <property type="entry name" value="CYTOCHROME P450 FAMILY MEMBER"/>
    <property type="match status" value="1"/>
</dbReference>
<dbReference type="GO" id="GO:0005506">
    <property type="term" value="F:iron ion binding"/>
    <property type="evidence" value="ECO:0007669"/>
    <property type="project" value="InterPro"/>
</dbReference>
<proteinExistence type="inferred from homology"/>
<keyword evidence="3 11" id="KW-0349">Heme</keyword>
<evidence type="ECO:0008006" key="15">
    <source>
        <dbReference type="Google" id="ProtNLM"/>
    </source>
</evidence>
<reference evidence="13 14" key="1">
    <citation type="submission" date="2019-05" db="EMBL/GenBank/DDBJ databases">
        <title>Mikania micrantha, genome provides insights into the molecular mechanism of rapid growth.</title>
        <authorList>
            <person name="Liu B."/>
        </authorList>
    </citation>
    <scope>NUCLEOTIDE SEQUENCE [LARGE SCALE GENOMIC DNA]</scope>
    <source>
        <strain evidence="13">NLD-2019</strain>
        <tissue evidence="13">Leaf</tissue>
    </source>
</reference>
<evidence type="ECO:0000256" key="9">
    <source>
        <dbReference type="ARBA" id="ARBA00023033"/>
    </source>
</evidence>
<dbReference type="Gene3D" id="1.10.630.10">
    <property type="entry name" value="Cytochrome P450"/>
    <property type="match status" value="1"/>
</dbReference>
<dbReference type="PROSITE" id="PS00086">
    <property type="entry name" value="CYTOCHROME_P450"/>
    <property type="match status" value="1"/>
</dbReference>
<keyword evidence="6" id="KW-1133">Transmembrane helix</keyword>
<dbReference type="AlphaFoldDB" id="A0A5N6NNP5"/>
<dbReference type="GO" id="GO:0016705">
    <property type="term" value="F:oxidoreductase activity, acting on paired donors, with incorporation or reduction of molecular oxygen"/>
    <property type="evidence" value="ECO:0007669"/>
    <property type="project" value="InterPro"/>
</dbReference>
<dbReference type="SUPFAM" id="SSF48264">
    <property type="entry name" value="Cytochrome P450"/>
    <property type="match status" value="1"/>
</dbReference>
<dbReference type="GO" id="GO:0004497">
    <property type="term" value="F:monooxygenase activity"/>
    <property type="evidence" value="ECO:0007669"/>
    <property type="project" value="UniProtKB-KW"/>
</dbReference>
<evidence type="ECO:0000256" key="12">
    <source>
        <dbReference type="RuleBase" id="RU000461"/>
    </source>
</evidence>
<dbReference type="InterPro" id="IPR002401">
    <property type="entry name" value="Cyt_P450_E_grp-I"/>
</dbReference>
<evidence type="ECO:0000256" key="7">
    <source>
        <dbReference type="ARBA" id="ARBA00023002"/>
    </source>
</evidence>
<dbReference type="PRINTS" id="PR00385">
    <property type="entry name" value="P450"/>
</dbReference>
<dbReference type="GO" id="GO:0016020">
    <property type="term" value="C:membrane"/>
    <property type="evidence" value="ECO:0007669"/>
    <property type="project" value="UniProtKB-SubCell"/>
</dbReference>
<evidence type="ECO:0000256" key="6">
    <source>
        <dbReference type="ARBA" id="ARBA00022989"/>
    </source>
</evidence>
<dbReference type="GO" id="GO:0020037">
    <property type="term" value="F:heme binding"/>
    <property type="evidence" value="ECO:0007669"/>
    <property type="project" value="InterPro"/>
</dbReference>
<comment type="similarity">
    <text evidence="2 12">Belongs to the cytochrome P450 family.</text>
</comment>
<evidence type="ECO:0000256" key="3">
    <source>
        <dbReference type="ARBA" id="ARBA00022617"/>
    </source>
</evidence>
<evidence type="ECO:0000256" key="8">
    <source>
        <dbReference type="ARBA" id="ARBA00023004"/>
    </source>
</evidence>
<evidence type="ECO:0000313" key="14">
    <source>
        <dbReference type="Proteomes" id="UP000326396"/>
    </source>
</evidence>
<gene>
    <name evidence="13" type="ORF">E3N88_19592</name>
</gene>
<comment type="cofactor">
    <cofactor evidence="11">
        <name>heme</name>
        <dbReference type="ChEBI" id="CHEBI:30413"/>
    </cofactor>
</comment>
<dbReference type="InterPro" id="IPR036396">
    <property type="entry name" value="Cyt_P450_sf"/>
</dbReference>
<evidence type="ECO:0000256" key="2">
    <source>
        <dbReference type="ARBA" id="ARBA00010617"/>
    </source>
</evidence>
<dbReference type="InterPro" id="IPR017972">
    <property type="entry name" value="Cyt_P450_CS"/>
</dbReference>
<comment type="subcellular location">
    <subcellularLocation>
        <location evidence="1">Membrane</location>
    </subcellularLocation>
</comment>
<evidence type="ECO:0000313" key="13">
    <source>
        <dbReference type="EMBL" id="KAD4982921.1"/>
    </source>
</evidence>
<evidence type="ECO:0000256" key="5">
    <source>
        <dbReference type="ARBA" id="ARBA00022723"/>
    </source>
</evidence>
<dbReference type="PRINTS" id="PR00463">
    <property type="entry name" value="EP450I"/>
</dbReference>
<evidence type="ECO:0000256" key="4">
    <source>
        <dbReference type="ARBA" id="ARBA00022692"/>
    </source>
</evidence>
<dbReference type="OrthoDB" id="1470350at2759"/>
<evidence type="ECO:0000256" key="1">
    <source>
        <dbReference type="ARBA" id="ARBA00004370"/>
    </source>
</evidence>
<keyword evidence="14" id="KW-1185">Reference proteome</keyword>
<dbReference type="Pfam" id="PF00067">
    <property type="entry name" value="p450"/>
    <property type="match status" value="1"/>
</dbReference>
<evidence type="ECO:0000256" key="10">
    <source>
        <dbReference type="ARBA" id="ARBA00023136"/>
    </source>
</evidence>
<dbReference type="Proteomes" id="UP000326396">
    <property type="component" value="Linkage Group LG18"/>
</dbReference>
<keyword evidence="8 11" id="KW-0408">Iron</keyword>